<dbReference type="EMBL" id="JBHXOF010000035">
    <property type="protein sequence ID" value="MFD4217673.1"/>
    <property type="molecule type" value="Genomic_DNA"/>
</dbReference>
<dbReference type="RefSeq" id="WP_351461047.1">
    <property type="nucleotide sequence ID" value="NZ_JBHXOF010000035.1"/>
</dbReference>
<organism evidence="1 2">
    <name type="scientific">Streptomyces sindenensis</name>
    <dbReference type="NCBI Taxonomy" id="67363"/>
    <lineage>
        <taxon>Bacteria</taxon>
        <taxon>Bacillati</taxon>
        <taxon>Actinomycetota</taxon>
        <taxon>Actinomycetes</taxon>
        <taxon>Kitasatosporales</taxon>
        <taxon>Streptomycetaceae</taxon>
        <taxon>Streptomyces</taxon>
    </lineage>
</organism>
<name>A0ABW6ERA7_9ACTN</name>
<dbReference type="Proteomes" id="UP001598251">
    <property type="component" value="Unassembled WGS sequence"/>
</dbReference>
<accession>A0ABW6ERA7</accession>
<proteinExistence type="predicted"/>
<evidence type="ECO:0000313" key="1">
    <source>
        <dbReference type="EMBL" id="MFD4217673.1"/>
    </source>
</evidence>
<gene>
    <name evidence="1" type="ORF">ACFWSS_32885</name>
</gene>
<keyword evidence="2" id="KW-1185">Reference proteome</keyword>
<sequence>MAAPRGRQQRGRSTEWPSDKAIRAGLLLHPGEPVRKAYEELVTETGISGAEVIRKALMEMHQRHRQQRPRTTEQLKEAG</sequence>
<evidence type="ECO:0000313" key="2">
    <source>
        <dbReference type="Proteomes" id="UP001598251"/>
    </source>
</evidence>
<comment type="caution">
    <text evidence="1">The sequence shown here is derived from an EMBL/GenBank/DDBJ whole genome shotgun (WGS) entry which is preliminary data.</text>
</comment>
<evidence type="ECO:0008006" key="3">
    <source>
        <dbReference type="Google" id="ProtNLM"/>
    </source>
</evidence>
<protein>
    <recommendedName>
        <fullName evidence="3">Ribbon-helix-helix protein CopG domain-containing protein</fullName>
    </recommendedName>
</protein>
<reference evidence="1 2" key="1">
    <citation type="submission" date="2024-09" db="EMBL/GenBank/DDBJ databases">
        <title>The Natural Products Discovery Center: Release of the First 8490 Sequenced Strains for Exploring Actinobacteria Biosynthetic Diversity.</title>
        <authorList>
            <person name="Kalkreuter E."/>
            <person name="Kautsar S.A."/>
            <person name="Yang D."/>
            <person name="Bader C.D."/>
            <person name="Teijaro C.N."/>
            <person name="Fluegel L."/>
            <person name="Davis C.M."/>
            <person name="Simpson J.R."/>
            <person name="Lauterbach L."/>
            <person name="Steele A.D."/>
            <person name="Gui C."/>
            <person name="Meng S."/>
            <person name="Li G."/>
            <person name="Viehrig K."/>
            <person name="Ye F."/>
            <person name="Su P."/>
            <person name="Kiefer A.F."/>
            <person name="Nichols A."/>
            <person name="Cepeda A.J."/>
            <person name="Yan W."/>
            <person name="Fan B."/>
            <person name="Jiang Y."/>
            <person name="Adhikari A."/>
            <person name="Zheng C.-J."/>
            <person name="Schuster L."/>
            <person name="Cowan T.M."/>
            <person name="Smanski M.J."/>
            <person name="Chevrette M.G."/>
            <person name="De Carvalho L.P.S."/>
            <person name="Shen B."/>
        </authorList>
    </citation>
    <scope>NUCLEOTIDE SEQUENCE [LARGE SCALE GENOMIC DNA]</scope>
    <source>
        <strain evidence="1 2">NPDC058546</strain>
    </source>
</reference>